<name>A0ABR1SQ51_9PEZI</name>
<evidence type="ECO:0000256" key="1">
    <source>
        <dbReference type="SAM" id="MobiDB-lite"/>
    </source>
</evidence>
<comment type="caution">
    <text evidence="2">The sequence shown here is derived from an EMBL/GenBank/DDBJ whole genome shotgun (WGS) entry which is preliminary data.</text>
</comment>
<feature type="region of interest" description="Disordered" evidence="1">
    <location>
        <begin position="1"/>
        <end position="128"/>
    </location>
</feature>
<sequence length="128" mass="14545">MYTKPRTSKVQQFGQPGQDESETPGAGNAMSHARTIVRKSAGARKRRTKSRRGKEPTVGRPGEEEEATTDSDEGRENDGGTQTEDRSENAENKKRDDKVQKKRKQVLYRLRVYMKSPCKSELHQRPGR</sequence>
<dbReference type="EMBL" id="JAQQWI010000004">
    <property type="protein sequence ID" value="KAK8036459.1"/>
    <property type="molecule type" value="Genomic_DNA"/>
</dbReference>
<dbReference type="Proteomes" id="UP001396898">
    <property type="component" value="Unassembled WGS sequence"/>
</dbReference>
<proteinExistence type="predicted"/>
<evidence type="ECO:0000313" key="2">
    <source>
        <dbReference type="EMBL" id="KAK8036459.1"/>
    </source>
</evidence>
<evidence type="ECO:0000313" key="3">
    <source>
        <dbReference type="Proteomes" id="UP001396898"/>
    </source>
</evidence>
<accession>A0ABR1SQ51</accession>
<protein>
    <submittedName>
        <fullName evidence="2">Uncharacterized protein</fullName>
    </submittedName>
</protein>
<gene>
    <name evidence="2" type="ORF">PG991_001596</name>
</gene>
<reference evidence="2 3" key="1">
    <citation type="submission" date="2023-01" db="EMBL/GenBank/DDBJ databases">
        <title>Analysis of 21 Apiospora genomes using comparative genomics revels a genus with tremendous synthesis potential of carbohydrate active enzymes and secondary metabolites.</title>
        <authorList>
            <person name="Sorensen T."/>
        </authorList>
    </citation>
    <scope>NUCLEOTIDE SEQUENCE [LARGE SCALE GENOMIC DNA]</scope>
    <source>
        <strain evidence="2 3">CBS 20057</strain>
    </source>
</reference>
<keyword evidence="3" id="KW-1185">Reference proteome</keyword>
<feature type="compositionally biased region" description="Basic and acidic residues" evidence="1">
    <location>
        <begin position="72"/>
        <end position="99"/>
    </location>
</feature>
<feature type="compositionally biased region" description="Basic and acidic residues" evidence="1">
    <location>
        <begin position="118"/>
        <end position="128"/>
    </location>
</feature>
<organism evidence="2 3">
    <name type="scientific">Apiospora marii</name>
    <dbReference type="NCBI Taxonomy" id="335849"/>
    <lineage>
        <taxon>Eukaryota</taxon>
        <taxon>Fungi</taxon>
        <taxon>Dikarya</taxon>
        <taxon>Ascomycota</taxon>
        <taxon>Pezizomycotina</taxon>
        <taxon>Sordariomycetes</taxon>
        <taxon>Xylariomycetidae</taxon>
        <taxon>Amphisphaeriales</taxon>
        <taxon>Apiosporaceae</taxon>
        <taxon>Apiospora</taxon>
    </lineage>
</organism>
<feature type="compositionally biased region" description="Basic residues" evidence="1">
    <location>
        <begin position="35"/>
        <end position="52"/>
    </location>
</feature>